<feature type="transmembrane region" description="Helical" evidence="7">
    <location>
        <begin position="138"/>
        <end position="159"/>
    </location>
</feature>
<reference evidence="8" key="2">
    <citation type="submission" date="2021-09" db="EMBL/GenBank/DDBJ databases">
        <authorList>
            <person name="Gilroy R."/>
        </authorList>
    </citation>
    <scope>NUCLEOTIDE SEQUENCE</scope>
    <source>
        <strain evidence="8">ChiGjej2B2-7701</strain>
    </source>
</reference>
<dbReference type="InterPro" id="IPR003667">
    <property type="entry name" value="NqrDE/RnfAE"/>
</dbReference>
<evidence type="ECO:0000256" key="7">
    <source>
        <dbReference type="SAM" id="Phobius"/>
    </source>
</evidence>
<feature type="transmembrane region" description="Helical" evidence="7">
    <location>
        <begin position="71"/>
        <end position="91"/>
    </location>
</feature>
<feature type="transmembrane region" description="Helical" evidence="7">
    <location>
        <begin position="103"/>
        <end position="126"/>
    </location>
</feature>
<evidence type="ECO:0000256" key="3">
    <source>
        <dbReference type="ARBA" id="ARBA00022692"/>
    </source>
</evidence>
<keyword evidence="3 7" id="KW-0812">Transmembrane</keyword>
<dbReference type="EMBL" id="DYVF01000042">
    <property type="protein sequence ID" value="HJG31040.1"/>
    <property type="molecule type" value="Genomic_DNA"/>
</dbReference>
<evidence type="ECO:0000313" key="8">
    <source>
        <dbReference type="EMBL" id="HJG31040.1"/>
    </source>
</evidence>
<keyword evidence="6 7" id="KW-0472">Membrane</keyword>
<comment type="subcellular location">
    <subcellularLocation>
        <location evidence="1">Endomembrane system</location>
        <topology evidence="1">Multi-pass membrane protein</topology>
    </subcellularLocation>
</comment>
<dbReference type="Proteomes" id="UP000746751">
    <property type="component" value="Unassembled WGS sequence"/>
</dbReference>
<reference evidence="8" key="1">
    <citation type="journal article" date="2021" name="PeerJ">
        <title>Extensive microbial diversity within the chicken gut microbiome revealed by metagenomics and culture.</title>
        <authorList>
            <person name="Gilroy R."/>
            <person name="Ravi A."/>
            <person name="Getino M."/>
            <person name="Pursley I."/>
            <person name="Horton D.L."/>
            <person name="Alikhan N.F."/>
            <person name="Baker D."/>
            <person name="Gharbi K."/>
            <person name="Hall N."/>
            <person name="Watson M."/>
            <person name="Adriaenssens E.M."/>
            <person name="Foster-Nyarko E."/>
            <person name="Jarju S."/>
            <person name="Secka A."/>
            <person name="Antonio M."/>
            <person name="Oren A."/>
            <person name="Chaudhuri R.R."/>
            <person name="La Ragione R."/>
            <person name="Hildebrand F."/>
            <person name="Pallen M.J."/>
        </authorList>
    </citation>
    <scope>NUCLEOTIDE SEQUENCE</scope>
    <source>
        <strain evidence="8">ChiGjej2B2-7701</strain>
    </source>
</reference>
<proteinExistence type="predicted"/>
<keyword evidence="5 7" id="KW-1133">Transmembrane helix</keyword>
<comment type="caution">
    <text evidence="8">The sequence shown here is derived from an EMBL/GenBank/DDBJ whole genome shotgun (WGS) entry which is preliminary data.</text>
</comment>
<name>A0A921IP92_9ACTN</name>
<keyword evidence="2" id="KW-0813">Transport</keyword>
<feature type="transmembrane region" description="Helical" evidence="7">
    <location>
        <begin position="44"/>
        <end position="64"/>
    </location>
</feature>
<feature type="transmembrane region" description="Helical" evidence="7">
    <location>
        <begin position="179"/>
        <end position="200"/>
    </location>
</feature>
<evidence type="ECO:0000256" key="1">
    <source>
        <dbReference type="ARBA" id="ARBA00004127"/>
    </source>
</evidence>
<sequence length="216" mass="22314">MALNELIQREQDERVRALTHTPTFLVVAGSLPGLFVATSAVDGFAIGAVSAASILSMAILARPLRAVTGRFAYIPVTLTVSVTIAILLGFALRVIDPVVHEDLGIYVALAALNAMAMTFVSCDGFAAAPTAKSSLATALFAAVCTCATLTFVGFINGMFATGQVFGLTMTELAATPIAIFGKPAGSLLIMALVATFVQSIESAVAISRKQSEGGER</sequence>
<dbReference type="AlphaFoldDB" id="A0A921IP92"/>
<organism evidence="8 9">
    <name type="scientific">Collinsella ihumii</name>
    <dbReference type="NCBI Taxonomy" id="1720204"/>
    <lineage>
        <taxon>Bacteria</taxon>
        <taxon>Bacillati</taxon>
        <taxon>Actinomycetota</taxon>
        <taxon>Coriobacteriia</taxon>
        <taxon>Coriobacteriales</taxon>
        <taxon>Coriobacteriaceae</taxon>
        <taxon>Collinsella</taxon>
    </lineage>
</organism>
<gene>
    <name evidence="8" type="ORF">K8U80_06550</name>
</gene>
<keyword evidence="4" id="KW-1278">Translocase</keyword>
<accession>A0A921IP92</accession>
<evidence type="ECO:0000256" key="2">
    <source>
        <dbReference type="ARBA" id="ARBA00022448"/>
    </source>
</evidence>
<dbReference type="GO" id="GO:0012505">
    <property type="term" value="C:endomembrane system"/>
    <property type="evidence" value="ECO:0007669"/>
    <property type="project" value="UniProtKB-SubCell"/>
</dbReference>
<evidence type="ECO:0000256" key="4">
    <source>
        <dbReference type="ARBA" id="ARBA00022967"/>
    </source>
</evidence>
<feature type="transmembrane region" description="Helical" evidence="7">
    <location>
        <begin position="21"/>
        <end position="38"/>
    </location>
</feature>
<evidence type="ECO:0000256" key="5">
    <source>
        <dbReference type="ARBA" id="ARBA00022989"/>
    </source>
</evidence>
<protein>
    <submittedName>
        <fullName evidence="8">Uncharacterized protein</fullName>
    </submittedName>
</protein>
<dbReference type="GO" id="GO:0016020">
    <property type="term" value="C:membrane"/>
    <property type="evidence" value="ECO:0007669"/>
    <property type="project" value="InterPro"/>
</dbReference>
<dbReference type="Pfam" id="PF02508">
    <property type="entry name" value="Rnf-Nqr"/>
    <property type="match status" value="1"/>
</dbReference>
<evidence type="ECO:0000313" key="9">
    <source>
        <dbReference type="Proteomes" id="UP000746751"/>
    </source>
</evidence>
<evidence type="ECO:0000256" key="6">
    <source>
        <dbReference type="ARBA" id="ARBA00023136"/>
    </source>
</evidence>